<feature type="compositionally biased region" description="Polar residues" evidence="1">
    <location>
        <begin position="61"/>
        <end position="71"/>
    </location>
</feature>
<accession>A0AAP0GBD7</accession>
<evidence type="ECO:0000256" key="1">
    <source>
        <dbReference type="SAM" id="MobiDB-lite"/>
    </source>
</evidence>
<feature type="region of interest" description="Disordered" evidence="1">
    <location>
        <begin position="58"/>
        <end position="82"/>
    </location>
</feature>
<organism evidence="2 3">
    <name type="scientific">Platanthera zijinensis</name>
    <dbReference type="NCBI Taxonomy" id="2320716"/>
    <lineage>
        <taxon>Eukaryota</taxon>
        <taxon>Viridiplantae</taxon>
        <taxon>Streptophyta</taxon>
        <taxon>Embryophyta</taxon>
        <taxon>Tracheophyta</taxon>
        <taxon>Spermatophyta</taxon>
        <taxon>Magnoliopsida</taxon>
        <taxon>Liliopsida</taxon>
        <taxon>Asparagales</taxon>
        <taxon>Orchidaceae</taxon>
        <taxon>Orchidoideae</taxon>
        <taxon>Orchideae</taxon>
        <taxon>Orchidinae</taxon>
        <taxon>Platanthera</taxon>
    </lineage>
</organism>
<name>A0AAP0GBD7_9ASPA</name>
<protein>
    <submittedName>
        <fullName evidence="2">Uncharacterized protein</fullName>
    </submittedName>
</protein>
<dbReference type="Proteomes" id="UP001418222">
    <property type="component" value="Unassembled WGS sequence"/>
</dbReference>
<proteinExistence type="predicted"/>
<sequence>MKRTFCAFNENWRSIIQNTKKIRKCYFEQFVLKLKESFNKTTKKTFIGKELTEVSKKKTYKSSPVYKSSPRSEGPGKGSTTRVKCRQTIPCIFANGYFQDSSP</sequence>
<comment type="caution">
    <text evidence="2">The sequence shown here is derived from an EMBL/GenBank/DDBJ whole genome shotgun (WGS) entry which is preliminary data.</text>
</comment>
<dbReference type="AlphaFoldDB" id="A0AAP0GBD7"/>
<evidence type="ECO:0000313" key="3">
    <source>
        <dbReference type="Proteomes" id="UP001418222"/>
    </source>
</evidence>
<evidence type="ECO:0000313" key="2">
    <source>
        <dbReference type="EMBL" id="KAK8949355.1"/>
    </source>
</evidence>
<dbReference type="EMBL" id="JBBWWQ010000004">
    <property type="protein sequence ID" value="KAK8949355.1"/>
    <property type="molecule type" value="Genomic_DNA"/>
</dbReference>
<reference evidence="2 3" key="1">
    <citation type="journal article" date="2022" name="Nat. Plants">
        <title>Genomes of leafy and leafless Platanthera orchids illuminate the evolution of mycoheterotrophy.</title>
        <authorList>
            <person name="Li M.H."/>
            <person name="Liu K.W."/>
            <person name="Li Z."/>
            <person name="Lu H.C."/>
            <person name="Ye Q.L."/>
            <person name="Zhang D."/>
            <person name="Wang J.Y."/>
            <person name="Li Y.F."/>
            <person name="Zhong Z.M."/>
            <person name="Liu X."/>
            <person name="Yu X."/>
            <person name="Liu D.K."/>
            <person name="Tu X.D."/>
            <person name="Liu B."/>
            <person name="Hao Y."/>
            <person name="Liao X.Y."/>
            <person name="Jiang Y.T."/>
            <person name="Sun W.H."/>
            <person name="Chen J."/>
            <person name="Chen Y.Q."/>
            <person name="Ai Y."/>
            <person name="Zhai J.W."/>
            <person name="Wu S.S."/>
            <person name="Zhou Z."/>
            <person name="Hsiao Y.Y."/>
            <person name="Wu W.L."/>
            <person name="Chen Y.Y."/>
            <person name="Lin Y.F."/>
            <person name="Hsu J.L."/>
            <person name="Li C.Y."/>
            <person name="Wang Z.W."/>
            <person name="Zhao X."/>
            <person name="Zhong W.Y."/>
            <person name="Ma X.K."/>
            <person name="Ma L."/>
            <person name="Huang J."/>
            <person name="Chen G.Z."/>
            <person name="Huang M.Z."/>
            <person name="Huang L."/>
            <person name="Peng D.H."/>
            <person name="Luo Y.B."/>
            <person name="Zou S.Q."/>
            <person name="Chen S.P."/>
            <person name="Lan S."/>
            <person name="Tsai W.C."/>
            <person name="Van de Peer Y."/>
            <person name="Liu Z.J."/>
        </authorList>
    </citation>
    <scope>NUCLEOTIDE SEQUENCE [LARGE SCALE GENOMIC DNA]</scope>
    <source>
        <strain evidence="2">Lor287</strain>
    </source>
</reference>
<gene>
    <name evidence="2" type="ORF">KSP39_PZI006085</name>
</gene>
<keyword evidence="3" id="KW-1185">Reference proteome</keyword>